<dbReference type="SUPFAM" id="SSF46785">
    <property type="entry name" value="Winged helix' DNA-binding domain"/>
    <property type="match status" value="1"/>
</dbReference>
<keyword evidence="2" id="KW-0238">DNA-binding</keyword>
<keyword evidence="3" id="KW-0804">Transcription</keyword>
<dbReference type="InterPro" id="IPR036388">
    <property type="entry name" value="WH-like_DNA-bd_sf"/>
</dbReference>
<dbReference type="GO" id="GO:0005829">
    <property type="term" value="C:cytosol"/>
    <property type="evidence" value="ECO:0007669"/>
    <property type="project" value="TreeGrafter"/>
</dbReference>
<name>A0A1F5MIP9_9BACT</name>
<dbReference type="Gene3D" id="1.10.10.10">
    <property type="entry name" value="Winged helix-like DNA-binding domain superfamily/Winged helix DNA-binding domain"/>
    <property type="match status" value="1"/>
</dbReference>
<proteinExistence type="predicted"/>
<comment type="caution">
    <text evidence="5">The sequence shown here is derived from an EMBL/GenBank/DDBJ whole genome shotgun (WGS) entry which is preliminary data.</text>
</comment>
<dbReference type="InterPro" id="IPR014710">
    <property type="entry name" value="RmlC-like_jellyroll"/>
</dbReference>
<dbReference type="PANTHER" id="PTHR24567:SF26">
    <property type="entry name" value="REGULATORY PROTEIN YEIL"/>
    <property type="match status" value="1"/>
</dbReference>
<evidence type="ECO:0000256" key="3">
    <source>
        <dbReference type="ARBA" id="ARBA00023163"/>
    </source>
</evidence>
<accession>A0A1F5MIP9</accession>
<dbReference type="InterPro" id="IPR018490">
    <property type="entry name" value="cNMP-bd_dom_sf"/>
</dbReference>
<evidence type="ECO:0000313" key="6">
    <source>
        <dbReference type="Proteomes" id="UP000178017"/>
    </source>
</evidence>
<dbReference type="AlphaFoldDB" id="A0A1F5MIP9"/>
<sequence>MNSEVQYKLLKFFSKYKKKQLKKGTIFISPDQKIKGVYFLIKGTVRVFLISKNGVEITVNIFKSPSFFPMNWALNNNQNRHFYDCLSNCDLYLSPKKEFNVFFKSNHDLVLDLLERIYQGLEGYMLRIESLIGGDAHSKLLSHLLIQAKRSNQDLERVIKLRLSHTYLATETGLSRETVTREMKKLKDRGIINYQGNTLLISNLSVLEKELSSSL</sequence>
<organism evidence="5 6">
    <name type="scientific">Candidatus Daviesbacteria bacterium RIFCSPLOWO2_01_FULL_40_24</name>
    <dbReference type="NCBI Taxonomy" id="1797787"/>
    <lineage>
        <taxon>Bacteria</taxon>
        <taxon>Candidatus Daviesiibacteriota</taxon>
    </lineage>
</organism>
<evidence type="ECO:0000256" key="2">
    <source>
        <dbReference type="ARBA" id="ARBA00023125"/>
    </source>
</evidence>
<dbReference type="InterPro" id="IPR012318">
    <property type="entry name" value="HTH_CRP"/>
</dbReference>
<dbReference type="Pfam" id="PF00027">
    <property type="entry name" value="cNMP_binding"/>
    <property type="match status" value="1"/>
</dbReference>
<dbReference type="SMART" id="SM00419">
    <property type="entry name" value="HTH_CRP"/>
    <property type="match status" value="1"/>
</dbReference>
<dbReference type="PROSITE" id="PS51063">
    <property type="entry name" value="HTH_CRP_2"/>
    <property type="match status" value="1"/>
</dbReference>
<evidence type="ECO:0000313" key="5">
    <source>
        <dbReference type="EMBL" id="OGE65160.1"/>
    </source>
</evidence>
<dbReference type="CDD" id="cd00038">
    <property type="entry name" value="CAP_ED"/>
    <property type="match status" value="1"/>
</dbReference>
<keyword evidence="1" id="KW-0805">Transcription regulation</keyword>
<dbReference type="EMBL" id="MFDO01000023">
    <property type="protein sequence ID" value="OGE65160.1"/>
    <property type="molecule type" value="Genomic_DNA"/>
</dbReference>
<dbReference type="SUPFAM" id="SSF51206">
    <property type="entry name" value="cAMP-binding domain-like"/>
    <property type="match status" value="1"/>
</dbReference>
<dbReference type="InterPro" id="IPR050397">
    <property type="entry name" value="Env_Response_Regulators"/>
</dbReference>
<evidence type="ECO:0000259" key="4">
    <source>
        <dbReference type="PROSITE" id="PS51063"/>
    </source>
</evidence>
<protein>
    <recommendedName>
        <fullName evidence="4">HTH crp-type domain-containing protein</fullName>
    </recommendedName>
</protein>
<dbReference type="GO" id="GO:0003700">
    <property type="term" value="F:DNA-binding transcription factor activity"/>
    <property type="evidence" value="ECO:0007669"/>
    <property type="project" value="TreeGrafter"/>
</dbReference>
<reference evidence="5 6" key="1">
    <citation type="journal article" date="2016" name="Nat. Commun.">
        <title>Thousands of microbial genomes shed light on interconnected biogeochemical processes in an aquifer system.</title>
        <authorList>
            <person name="Anantharaman K."/>
            <person name="Brown C.T."/>
            <person name="Hug L.A."/>
            <person name="Sharon I."/>
            <person name="Castelle C.J."/>
            <person name="Probst A.J."/>
            <person name="Thomas B.C."/>
            <person name="Singh A."/>
            <person name="Wilkins M.J."/>
            <person name="Karaoz U."/>
            <person name="Brodie E.L."/>
            <person name="Williams K.H."/>
            <person name="Hubbard S.S."/>
            <person name="Banfield J.F."/>
        </authorList>
    </citation>
    <scope>NUCLEOTIDE SEQUENCE [LARGE SCALE GENOMIC DNA]</scope>
</reference>
<dbReference type="Gene3D" id="2.60.120.10">
    <property type="entry name" value="Jelly Rolls"/>
    <property type="match status" value="1"/>
</dbReference>
<gene>
    <name evidence="5" type="ORF">A3B49_01345</name>
</gene>
<evidence type="ECO:0000256" key="1">
    <source>
        <dbReference type="ARBA" id="ARBA00023015"/>
    </source>
</evidence>
<dbReference type="GO" id="GO:0003677">
    <property type="term" value="F:DNA binding"/>
    <property type="evidence" value="ECO:0007669"/>
    <property type="project" value="UniProtKB-KW"/>
</dbReference>
<dbReference type="InterPro" id="IPR000595">
    <property type="entry name" value="cNMP-bd_dom"/>
</dbReference>
<feature type="domain" description="HTH crp-type" evidence="4">
    <location>
        <begin position="134"/>
        <end position="205"/>
    </location>
</feature>
<dbReference type="Proteomes" id="UP000178017">
    <property type="component" value="Unassembled WGS sequence"/>
</dbReference>
<dbReference type="Pfam" id="PF13545">
    <property type="entry name" value="HTH_Crp_2"/>
    <property type="match status" value="1"/>
</dbReference>
<dbReference type="PANTHER" id="PTHR24567">
    <property type="entry name" value="CRP FAMILY TRANSCRIPTIONAL REGULATORY PROTEIN"/>
    <property type="match status" value="1"/>
</dbReference>
<dbReference type="PRINTS" id="PR00034">
    <property type="entry name" value="HTHCRP"/>
</dbReference>
<dbReference type="InterPro" id="IPR036390">
    <property type="entry name" value="WH_DNA-bd_sf"/>
</dbReference>